<protein>
    <submittedName>
        <fullName evidence="1">Uncharacterized protein</fullName>
    </submittedName>
</protein>
<evidence type="ECO:0000313" key="1">
    <source>
        <dbReference type="EMBL" id="RVU31129.1"/>
    </source>
</evidence>
<gene>
    <name evidence="1" type="ORF">EOE65_09010</name>
</gene>
<keyword evidence="2" id="KW-1185">Reference proteome</keyword>
<dbReference type="Proteomes" id="UP000282818">
    <property type="component" value="Unassembled WGS sequence"/>
</dbReference>
<organism evidence="1 2">
    <name type="scientific">Neptunomonas marina</name>
    <dbReference type="NCBI Taxonomy" id="1815562"/>
    <lineage>
        <taxon>Bacteria</taxon>
        <taxon>Pseudomonadati</taxon>
        <taxon>Pseudomonadota</taxon>
        <taxon>Gammaproteobacteria</taxon>
        <taxon>Oceanospirillales</taxon>
        <taxon>Oceanospirillaceae</taxon>
        <taxon>Neptunomonas</taxon>
    </lineage>
</organism>
<reference evidence="1 2" key="1">
    <citation type="submission" date="2019-01" db="EMBL/GenBank/DDBJ databases">
        <authorList>
            <person name="Chen W.-M."/>
        </authorList>
    </citation>
    <scope>NUCLEOTIDE SEQUENCE [LARGE SCALE GENOMIC DNA]</scope>
    <source>
        <strain evidence="1 2">HPM-16</strain>
    </source>
</reference>
<accession>A0A437Q9L6</accession>
<evidence type="ECO:0000313" key="2">
    <source>
        <dbReference type="Proteomes" id="UP000282818"/>
    </source>
</evidence>
<proteinExistence type="predicted"/>
<comment type="caution">
    <text evidence="1">The sequence shown here is derived from an EMBL/GenBank/DDBJ whole genome shotgun (WGS) entry which is preliminary data.</text>
</comment>
<name>A0A437Q9L6_9GAMM</name>
<dbReference type="RefSeq" id="WP_127693974.1">
    <property type="nucleotide sequence ID" value="NZ_SACQ01000003.1"/>
</dbReference>
<sequence>MSKLIPRKAENPFQPFGSSYFGEVATDTFLYRLLHLSLDAGERWYLYATRIQEDKNTDAVEYVLGVFDNIGQAEYFLMLHQGNELKIPALRLAQPVVLRVEAGIPCYPVYAGVYRVGFKSYVVAKTDDPEVRSVNYVQSYKTQYLGEFDEVACCLAIYTHFDTRLRGCSMC</sequence>
<dbReference type="EMBL" id="SACQ01000003">
    <property type="protein sequence ID" value="RVU31129.1"/>
    <property type="molecule type" value="Genomic_DNA"/>
</dbReference>
<dbReference type="AlphaFoldDB" id="A0A437Q9L6"/>